<proteinExistence type="predicted"/>
<sequence length="81" mass="9571">MPRGQRVSADLDSRAYPYLERGVNAVLELTYLRAGADPDWERVTANGEDITDQPERWTRYQRARRIGFEARVERYRERGQI</sequence>
<dbReference type="AlphaFoldDB" id="A0AAU6SFE4"/>
<gene>
    <name evidence="1" type="ORF">MRBLWS13_003458</name>
</gene>
<reference evidence="1" key="1">
    <citation type="submission" date="2024-04" db="EMBL/GenBank/DDBJ databases">
        <authorList>
            <person name="Roder T."/>
            <person name="Oberhansli S."/>
            <person name="Kreuzer M."/>
        </authorList>
    </citation>
    <scope>NUCLEOTIDE SEQUENCE</scope>
    <source>
        <strain evidence="1">LWS13-1.2</strain>
    </source>
</reference>
<protein>
    <submittedName>
        <fullName evidence="1">Uncharacterized protein</fullName>
    </submittedName>
</protein>
<dbReference type="RefSeq" id="WP_349426568.1">
    <property type="nucleotide sequence ID" value="NZ_CP151632.1"/>
</dbReference>
<accession>A0AAU6SFE4</accession>
<dbReference type="EMBL" id="CP151632">
    <property type="protein sequence ID" value="WZO35750.1"/>
    <property type="molecule type" value="Genomic_DNA"/>
</dbReference>
<organism evidence="1">
    <name type="scientific">Microbacterium sp. LWS13-1.2</name>
    <dbReference type="NCBI Taxonomy" id="3135264"/>
    <lineage>
        <taxon>Bacteria</taxon>
        <taxon>Bacillati</taxon>
        <taxon>Actinomycetota</taxon>
        <taxon>Actinomycetes</taxon>
        <taxon>Micrococcales</taxon>
        <taxon>Microbacteriaceae</taxon>
        <taxon>Microbacterium</taxon>
    </lineage>
</organism>
<evidence type="ECO:0000313" key="1">
    <source>
        <dbReference type="EMBL" id="WZO35750.1"/>
    </source>
</evidence>
<name>A0AAU6SFE4_9MICO</name>